<evidence type="ECO:0000313" key="1">
    <source>
        <dbReference type="EMBL" id="MBB1258767.1"/>
    </source>
</evidence>
<evidence type="ECO:0000313" key="3">
    <source>
        <dbReference type="Proteomes" id="UP000320857"/>
    </source>
</evidence>
<dbReference type="Proteomes" id="UP000517765">
    <property type="component" value="Unassembled WGS sequence"/>
</dbReference>
<name>A0A5P0YKA9_9ACTN</name>
<evidence type="ECO:0000313" key="4">
    <source>
        <dbReference type="Proteomes" id="UP000517765"/>
    </source>
</evidence>
<dbReference type="Pfam" id="PF06999">
    <property type="entry name" value="Suc_Fer-like"/>
    <property type="match status" value="1"/>
</dbReference>
<reference evidence="2 3" key="1">
    <citation type="submission" date="2019-10" db="EMBL/GenBank/DDBJ databases">
        <title>Streptomyces sp. nov., a novel actinobacterium isolated from alkaline environment.</title>
        <authorList>
            <person name="Golinska P."/>
        </authorList>
    </citation>
    <scope>NUCLEOTIDE SEQUENCE [LARGE SCALE GENOMIC DNA]</scope>
    <source>
        <strain evidence="2 3">OF1</strain>
    </source>
</reference>
<organism evidence="2 3">
    <name type="scientific">Streptomyces alkaliterrae</name>
    <dbReference type="NCBI Taxonomy" id="2213162"/>
    <lineage>
        <taxon>Bacteria</taxon>
        <taxon>Bacillati</taxon>
        <taxon>Actinomycetota</taxon>
        <taxon>Actinomycetes</taxon>
        <taxon>Kitasatosporales</taxon>
        <taxon>Streptomycetaceae</taxon>
        <taxon>Streptomyces</taxon>
    </lineage>
</organism>
<proteinExistence type="predicted"/>
<reference evidence="1" key="3">
    <citation type="journal article" name="Syst. Appl. Microbiol.">
        <title>Streptomyces alkaliterrae sp. nov., isolated from an alkaline soil, and emended descriptions of Streptomyces alkaliphilus, Streptomyces calidiresistens and Streptomyces durbertensis.</title>
        <authorList>
            <person name="Swiecimska M."/>
            <person name="Golinska P."/>
            <person name="Nouioui I."/>
            <person name="Wypij M."/>
            <person name="Rai M."/>
            <person name="Sangal V."/>
            <person name="Goodfellow M."/>
        </authorList>
    </citation>
    <scope>NUCLEOTIDE SEQUENCE</scope>
    <source>
        <strain evidence="1">OF8</strain>
    </source>
</reference>
<dbReference type="EMBL" id="VJYK02000014">
    <property type="protein sequence ID" value="MQS00803.1"/>
    <property type="molecule type" value="Genomic_DNA"/>
</dbReference>
<dbReference type="PANTHER" id="PTHR31902:SF22">
    <property type="entry name" value="SLL1203 PROTEIN"/>
    <property type="match status" value="1"/>
</dbReference>
<keyword evidence="3" id="KW-1185">Reference proteome</keyword>
<dbReference type="CDD" id="cd03062">
    <property type="entry name" value="TRX_Fd_Sucrase"/>
    <property type="match status" value="1"/>
</dbReference>
<dbReference type="RefSeq" id="WP_143646284.1">
    <property type="nucleotide sequence ID" value="NZ_JABJXA010000033.1"/>
</dbReference>
<dbReference type="AlphaFoldDB" id="A0A5P0YKA9"/>
<sequence length="328" mass="34582">MTTCTTASQELTEPLAATAATARTWLLVEQPGPWGSDALVQSRLDPSVGRALAGSTERTGTRVALVRRPGRHADTPGRATRPTVFVAHTAPGAGWLRVARPGSLRELLELDMVALADGDHQGFGLPYEAEPLVLVCTNGKRDRCCAVLGRPLATELAASHPAVWEVTHIGGHRFSPTLFVLPHGYAYGRADAPMVKNVLHALAEGRVVTDNCRGRSTWERPGQAAELAVRELTGECDPDALVVGDALAVSHAEPPEEGWAVPVRHRDGRAWRVNVVSDLTAPASPASCGAALGRQPRMAVTAVTALDAADGGGLAERDAGGFTPRPPR</sequence>
<evidence type="ECO:0000313" key="2">
    <source>
        <dbReference type="EMBL" id="MQS00803.1"/>
    </source>
</evidence>
<dbReference type="InterPro" id="IPR009737">
    <property type="entry name" value="Aim32/Apd1-like"/>
</dbReference>
<dbReference type="PIRSF" id="PIRSF035042">
    <property type="entry name" value="UCP035042_thirdx"/>
    <property type="match status" value="1"/>
</dbReference>
<gene>
    <name evidence="2" type="ORF">FNX44_002680</name>
    <name evidence="1" type="ORF">H3147_07975</name>
</gene>
<dbReference type="EMBL" id="JABJXA010000033">
    <property type="protein sequence ID" value="MBB1258767.1"/>
    <property type="molecule type" value="Genomic_DNA"/>
</dbReference>
<reference evidence="4" key="2">
    <citation type="submission" date="2020-05" db="EMBL/GenBank/DDBJ databases">
        <title>Classification of alakaliphilic streptomycetes isolated from an alkaline soil next to Lonar Crater, India and a proposal for the recognition of Streptomyces alkaliterrae sp. nov.</title>
        <authorList>
            <person name="Golinska P."/>
        </authorList>
    </citation>
    <scope>NUCLEOTIDE SEQUENCE [LARGE SCALE GENOMIC DNA]</scope>
    <source>
        <strain evidence="4">OF8</strain>
    </source>
</reference>
<dbReference type="PANTHER" id="PTHR31902">
    <property type="entry name" value="ACTIN PATCHES DISTAL PROTEIN 1"/>
    <property type="match status" value="1"/>
</dbReference>
<comment type="caution">
    <text evidence="2">The sequence shown here is derived from an EMBL/GenBank/DDBJ whole genome shotgun (WGS) entry which is preliminary data.</text>
</comment>
<dbReference type="SUPFAM" id="SSF52833">
    <property type="entry name" value="Thioredoxin-like"/>
    <property type="match status" value="1"/>
</dbReference>
<dbReference type="InterPro" id="IPR010350">
    <property type="entry name" value="Aim32/Apd1-like_bac"/>
</dbReference>
<accession>A0A5P0YKA9</accession>
<dbReference type="InterPro" id="IPR036249">
    <property type="entry name" value="Thioredoxin-like_sf"/>
</dbReference>
<protein>
    <submittedName>
        <fullName evidence="2">Sucrase ferredoxin</fullName>
    </submittedName>
</protein>
<dbReference type="Proteomes" id="UP000320857">
    <property type="component" value="Unassembled WGS sequence"/>
</dbReference>